<dbReference type="AlphaFoldDB" id="A0A5B7D920"/>
<sequence>MWGVQMVGVNTANHSQSQSKAGLWLVQSDLLGPCSLAMPMAEGRGAGRARYRKHEPSKVSTKYLYGSSKAFPLAVLPGSSSQRIVTRKHTEPTRHQW</sequence>
<gene>
    <name evidence="1" type="ORF">E2C01_010673</name>
</gene>
<organism evidence="1 2">
    <name type="scientific">Portunus trituberculatus</name>
    <name type="common">Swimming crab</name>
    <name type="synonym">Neptunus trituberculatus</name>
    <dbReference type="NCBI Taxonomy" id="210409"/>
    <lineage>
        <taxon>Eukaryota</taxon>
        <taxon>Metazoa</taxon>
        <taxon>Ecdysozoa</taxon>
        <taxon>Arthropoda</taxon>
        <taxon>Crustacea</taxon>
        <taxon>Multicrustacea</taxon>
        <taxon>Malacostraca</taxon>
        <taxon>Eumalacostraca</taxon>
        <taxon>Eucarida</taxon>
        <taxon>Decapoda</taxon>
        <taxon>Pleocyemata</taxon>
        <taxon>Brachyura</taxon>
        <taxon>Eubrachyura</taxon>
        <taxon>Portunoidea</taxon>
        <taxon>Portunidae</taxon>
        <taxon>Portuninae</taxon>
        <taxon>Portunus</taxon>
    </lineage>
</organism>
<dbReference type="EMBL" id="VSRR010000622">
    <property type="protein sequence ID" value="MPC17808.1"/>
    <property type="molecule type" value="Genomic_DNA"/>
</dbReference>
<reference evidence="1 2" key="1">
    <citation type="submission" date="2019-05" db="EMBL/GenBank/DDBJ databases">
        <title>Another draft genome of Portunus trituberculatus and its Hox gene families provides insights of decapod evolution.</title>
        <authorList>
            <person name="Jeong J.-H."/>
            <person name="Song I."/>
            <person name="Kim S."/>
            <person name="Choi T."/>
            <person name="Kim D."/>
            <person name="Ryu S."/>
            <person name="Kim W."/>
        </authorList>
    </citation>
    <scope>NUCLEOTIDE SEQUENCE [LARGE SCALE GENOMIC DNA]</scope>
    <source>
        <tissue evidence="1">Muscle</tissue>
    </source>
</reference>
<name>A0A5B7D920_PORTR</name>
<keyword evidence="2" id="KW-1185">Reference proteome</keyword>
<accession>A0A5B7D920</accession>
<evidence type="ECO:0000313" key="2">
    <source>
        <dbReference type="Proteomes" id="UP000324222"/>
    </source>
</evidence>
<comment type="caution">
    <text evidence="1">The sequence shown here is derived from an EMBL/GenBank/DDBJ whole genome shotgun (WGS) entry which is preliminary data.</text>
</comment>
<dbReference type="Proteomes" id="UP000324222">
    <property type="component" value="Unassembled WGS sequence"/>
</dbReference>
<evidence type="ECO:0000313" key="1">
    <source>
        <dbReference type="EMBL" id="MPC17808.1"/>
    </source>
</evidence>
<protein>
    <submittedName>
        <fullName evidence="1">Uncharacterized protein</fullName>
    </submittedName>
</protein>
<proteinExistence type="predicted"/>